<evidence type="ECO:0000313" key="3">
    <source>
        <dbReference type="Proteomes" id="UP001165135"/>
    </source>
</evidence>
<protein>
    <submittedName>
        <fullName evidence="2">Uncharacterized protein</fullName>
    </submittedName>
</protein>
<reference evidence="2" key="1">
    <citation type="submission" date="2023-03" db="EMBL/GenBank/DDBJ databases">
        <title>Actinoallomurus iriomotensis NBRC 103681.</title>
        <authorList>
            <person name="Ichikawa N."/>
            <person name="Sato H."/>
            <person name="Tonouchi N."/>
        </authorList>
    </citation>
    <scope>NUCLEOTIDE SEQUENCE</scope>
    <source>
        <strain evidence="2">NBRC 103681</strain>
    </source>
</reference>
<comment type="caution">
    <text evidence="2">The sequence shown here is derived from an EMBL/GenBank/DDBJ whole genome shotgun (WGS) entry which is preliminary data.</text>
</comment>
<dbReference type="Proteomes" id="UP001165135">
    <property type="component" value="Unassembled WGS sequence"/>
</dbReference>
<sequence length="75" mass="7877">MTHDGGRDALLEFDGTHAVKPPFVFGVTGLSRLRGPEPPRIGRAAGGPGRPDARREGGLRHHRPPGRHAAAVKGA</sequence>
<dbReference type="AlphaFoldDB" id="A0A9W6RT43"/>
<proteinExistence type="predicted"/>
<accession>A0A9W6RT43</accession>
<gene>
    <name evidence="2" type="ORF">Airi01_096580</name>
</gene>
<name>A0A9W6RT43_9ACTN</name>
<dbReference type="EMBL" id="BSTJ01000019">
    <property type="protein sequence ID" value="GLY81391.1"/>
    <property type="molecule type" value="Genomic_DNA"/>
</dbReference>
<organism evidence="2 3">
    <name type="scientific">Actinoallomurus iriomotensis</name>
    <dbReference type="NCBI Taxonomy" id="478107"/>
    <lineage>
        <taxon>Bacteria</taxon>
        <taxon>Bacillati</taxon>
        <taxon>Actinomycetota</taxon>
        <taxon>Actinomycetes</taxon>
        <taxon>Streptosporangiales</taxon>
        <taxon>Thermomonosporaceae</taxon>
        <taxon>Actinoallomurus</taxon>
    </lineage>
</organism>
<evidence type="ECO:0000256" key="1">
    <source>
        <dbReference type="SAM" id="MobiDB-lite"/>
    </source>
</evidence>
<evidence type="ECO:0000313" key="2">
    <source>
        <dbReference type="EMBL" id="GLY81391.1"/>
    </source>
</evidence>
<feature type="region of interest" description="Disordered" evidence="1">
    <location>
        <begin position="30"/>
        <end position="75"/>
    </location>
</feature>